<keyword evidence="3" id="KW-0805">Transcription regulation</keyword>
<evidence type="ECO:0000313" key="10">
    <source>
        <dbReference type="Proteomes" id="UP000604825"/>
    </source>
</evidence>
<dbReference type="PANTHER" id="PTHR31429">
    <property type="entry name" value="WRKY TRANSCRIPTION FACTOR 36-RELATED"/>
    <property type="match status" value="1"/>
</dbReference>
<protein>
    <recommendedName>
        <fullName evidence="8">WRKY domain-containing protein</fullName>
    </recommendedName>
</protein>
<name>A0A811NBK1_9POAL</name>
<accession>A0A811NBK1</accession>
<feature type="region of interest" description="Disordered" evidence="7">
    <location>
        <begin position="21"/>
        <end position="49"/>
    </location>
</feature>
<feature type="region of interest" description="Disordered" evidence="7">
    <location>
        <begin position="87"/>
        <end position="136"/>
    </location>
</feature>
<proteinExistence type="inferred from homology"/>
<dbReference type="Proteomes" id="UP000604825">
    <property type="component" value="Unassembled WGS sequence"/>
</dbReference>
<evidence type="ECO:0000256" key="7">
    <source>
        <dbReference type="SAM" id="MobiDB-lite"/>
    </source>
</evidence>
<keyword evidence="4" id="KW-0238">DNA-binding</keyword>
<comment type="subcellular location">
    <subcellularLocation>
        <location evidence="1">Nucleus</location>
    </subcellularLocation>
</comment>
<feature type="domain" description="WRKY" evidence="8">
    <location>
        <begin position="164"/>
        <end position="223"/>
    </location>
</feature>
<feature type="region of interest" description="Disordered" evidence="7">
    <location>
        <begin position="216"/>
        <end position="235"/>
    </location>
</feature>
<dbReference type="PROSITE" id="PS50811">
    <property type="entry name" value="WRKY"/>
    <property type="match status" value="1"/>
</dbReference>
<comment type="caution">
    <text evidence="9">The sequence shown here is derived from an EMBL/GenBank/DDBJ whole genome shotgun (WGS) entry which is preliminary data.</text>
</comment>
<evidence type="ECO:0000256" key="5">
    <source>
        <dbReference type="ARBA" id="ARBA00023163"/>
    </source>
</evidence>
<dbReference type="GO" id="GO:0043565">
    <property type="term" value="F:sequence-specific DNA binding"/>
    <property type="evidence" value="ECO:0007669"/>
    <property type="project" value="InterPro"/>
</dbReference>
<dbReference type="FunFam" id="2.20.25.80:FF:000008">
    <property type="entry name" value="WRKY transcription factor 40"/>
    <property type="match status" value="1"/>
</dbReference>
<evidence type="ECO:0000256" key="3">
    <source>
        <dbReference type="ARBA" id="ARBA00023015"/>
    </source>
</evidence>
<feature type="compositionally biased region" description="Low complexity" evidence="7">
    <location>
        <begin position="21"/>
        <end position="32"/>
    </location>
</feature>
<evidence type="ECO:0000256" key="1">
    <source>
        <dbReference type="ARBA" id="ARBA00004123"/>
    </source>
</evidence>
<evidence type="ECO:0000313" key="9">
    <source>
        <dbReference type="EMBL" id="CAD6219301.1"/>
    </source>
</evidence>
<dbReference type="GO" id="GO:0003700">
    <property type="term" value="F:DNA-binding transcription factor activity"/>
    <property type="evidence" value="ECO:0007669"/>
    <property type="project" value="InterPro"/>
</dbReference>
<reference evidence="9" key="1">
    <citation type="submission" date="2020-10" db="EMBL/GenBank/DDBJ databases">
        <authorList>
            <person name="Han B."/>
            <person name="Lu T."/>
            <person name="Zhao Q."/>
            <person name="Huang X."/>
            <person name="Zhao Y."/>
        </authorList>
    </citation>
    <scope>NUCLEOTIDE SEQUENCE</scope>
</reference>
<dbReference type="Gene3D" id="2.20.25.80">
    <property type="entry name" value="WRKY domain"/>
    <property type="match status" value="1"/>
</dbReference>
<evidence type="ECO:0000259" key="8">
    <source>
        <dbReference type="PROSITE" id="PS50811"/>
    </source>
</evidence>
<dbReference type="SUPFAM" id="SSF118290">
    <property type="entry name" value="WRKY DNA-binding domain"/>
    <property type="match status" value="1"/>
</dbReference>
<keyword evidence="6" id="KW-0539">Nucleus</keyword>
<dbReference type="AlphaFoldDB" id="A0A811NBK1"/>
<organism evidence="9 10">
    <name type="scientific">Miscanthus lutarioriparius</name>
    <dbReference type="NCBI Taxonomy" id="422564"/>
    <lineage>
        <taxon>Eukaryota</taxon>
        <taxon>Viridiplantae</taxon>
        <taxon>Streptophyta</taxon>
        <taxon>Embryophyta</taxon>
        <taxon>Tracheophyta</taxon>
        <taxon>Spermatophyta</taxon>
        <taxon>Magnoliopsida</taxon>
        <taxon>Liliopsida</taxon>
        <taxon>Poales</taxon>
        <taxon>Poaceae</taxon>
        <taxon>PACMAD clade</taxon>
        <taxon>Panicoideae</taxon>
        <taxon>Andropogonodae</taxon>
        <taxon>Andropogoneae</taxon>
        <taxon>Saccharinae</taxon>
        <taxon>Miscanthus</taxon>
    </lineage>
</organism>
<gene>
    <name evidence="9" type="ORF">NCGR_LOCUS13011</name>
</gene>
<keyword evidence="5" id="KW-0804">Transcription</keyword>
<comment type="similarity">
    <text evidence="2">Belongs to the WRKY group II-a family.</text>
</comment>
<dbReference type="GO" id="GO:0051707">
    <property type="term" value="P:response to other organism"/>
    <property type="evidence" value="ECO:0007669"/>
    <property type="project" value="UniProtKB-ARBA"/>
</dbReference>
<keyword evidence="10" id="KW-1185">Reference proteome</keyword>
<dbReference type="EMBL" id="CAJGYO010000003">
    <property type="protein sequence ID" value="CAD6219301.1"/>
    <property type="molecule type" value="Genomic_DNA"/>
</dbReference>
<sequence>MLLMDSARRGGCSPVCLDLSVGLSPSSPGSGPETTADAERLDRPPAGRRWLQGDIVPAKTLEARLTQVSEENRRLTEMIAYLYASQVARQSSPDSHHQASSRKRSRDSLEPPSNSSDGNGNTKAEPGDHTVESALTDEGTCRRIKVTRVCTRIDPSDTTLTVKDGYQWRKYGQKVTRDNPSPRAYFRCAYAPSCPVKKKVQRSAQDSSVLVATYEGEHNHPSPTRAGELPSPATANGPVPCSISINSSGPTITLDLTKNGGGGVRVLEAAEAPDLKKLCQEIASPDFRTALVEQMARSLTKDPKFTDALAAAILQQLPEY</sequence>
<dbReference type="GO" id="GO:0005634">
    <property type="term" value="C:nucleus"/>
    <property type="evidence" value="ECO:0007669"/>
    <property type="project" value="UniProtKB-SubCell"/>
</dbReference>
<dbReference type="PANTHER" id="PTHR31429:SF3">
    <property type="entry name" value="WRKY TRANSCRIPTION FACTOR 40-RELATED"/>
    <property type="match status" value="1"/>
</dbReference>
<evidence type="ECO:0000256" key="2">
    <source>
        <dbReference type="ARBA" id="ARBA00008189"/>
    </source>
</evidence>
<evidence type="ECO:0000256" key="4">
    <source>
        <dbReference type="ARBA" id="ARBA00023125"/>
    </source>
</evidence>
<dbReference type="InterPro" id="IPR003657">
    <property type="entry name" value="WRKY_dom"/>
</dbReference>
<feature type="compositionally biased region" description="Polar residues" evidence="7">
    <location>
        <begin position="111"/>
        <end position="122"/>
    </location>
</feature>
<dbReference type="OrthoDB" id="1879341at2759"/>
<dbReference type="Pfam" id="PF03106">
    <property type="entry name" value="WRKY"/>
    <property type="match status" value="1"/>
</dbReference>
<evidence type="ECO:0000256" key="6">
    <source>
        <dbReference type="ARBA" id="ARBA00023242"/>
    </source>
</evidence>
<dbReference type="SMART" id="SM00774">
    <property type="entry name" value="WRKY"/>
    <property type="match status" value="1"/>
</dbReference>
<dbReference type="InterPro" id="IPR036576">
    <property type="entry name" value="WRKY_dom_sf"/>
</dbReference>
<dbReference type="InterPro" id="IPR044810">
    <property type="entry name" value="WRKY_plant"/>
</dbReference>